<keyword evidence="1" id="KW-0694">RNA-binding</keyword>
<dbReference type="InterPro" id="IPR035979">
    <property type="entry name" value="RBD_domain_sf"/>
</dbReference>
<protein>
    <recommendedName>
        <fullName evidence="3">RRM domain-containing protein</fullName>
    </recommendedName>
</protein>
<keyword evidence="5" id="KW-1185">Reference proteome</keyword>
<evidence type="ECO:0000313" key="5">
    <source>
        <dbReference type="Proteomes" id="UP000734854"/>
    </source>
</evidence>
<dbReference type="GO" id="GO:0003723">
    <property type="term" value="F:RNA binding"/>
    <property type="evidence" value="ECO:0007669"/>
    <property type="project" value="UniProtKB-UniRule"/>
</dbReference>
<proteinExistence type="predicted"/>
<dbReference type="AlphaFoldDB" id="A0A8J5H3L4"/>
<evidence type="ECO:0000259" key="3">
    <source>
        <dbReference type="PROSITE" id="PS50102"/>
    </source>
</evidence>
<dbReference type="PANTHER" id="PTHR32343">
    <property type="entry name" value="SERINE/ARGININE-RICH SPLICING FACTOR"/>
    <property type="match status" value="1"/>
</dbReference>
<dbReference type="PROSITE" id="PS50102">
    <property type="entry name" value="RRM"/>
    <property type="match status" value="1"/>
</dbReference>
<feature type="compositionally biased region" description="Low complexity" evidence="2">
    <location>
        <begin position="376"/>
        <end position="386"/>
    </location>
</feature>
<dbReference type="SUPFAM" id="SSF54928">
    <property type="entry name" value="RNA-binding domain, RBD"/>
    <property type="match status" value="1"/>
</dbReference>
<name>A0A8J5H3L4_ZINOF</name>
<dbReference type="Pfam" id="PF00076">
    <property type="entry name" value="RRM_1"/>
    <property type="match status" value="1"/>
</dbReference>
<evidence type="ECO:0000313" key="4">
    <source>
        <dbReference type="EMBL" id="KAG6519433.1"/>
    </source>
</evidence>
<comment type="caution">
    <text evidence="4">The sequence shown here is derived from an EMBL/GenBank/DDBJ whole genome shotgun (WGS) entry which is preliminary data.</text>
</comment>
<gene>
    <name evidence="4" type="ORF">ZIOFF_022927</name>
</gene>
<dbReference type="Proteomes" id="UP000734854">
    <property type="component" value="Unassembled WGS sequence"/>
</dbReference>
<dbReference type="InterPro" id="IPR012677">
    <property type="entry name" value="Nucleotide-bd_a/b_plait_sf"/>
</dbReference>
<dbReference type="EMBL" id="JACMSC010000006">
    <property type="protein sequence ID" value="KAG6519433.1"/>
    <property type="molecule type" value="Genomic_DNA"/>
</dbReference>
<reference evidence="4 5" key="1">
    <citation type="submission" date="2020-08" db="EMBL/GenBank/DDBJ databases">
        <title>Plant Genome Project.</title>
        <authorList>
            <person name="Zhang R.-G."/>
        </authorList>
    </citation>
    <scope>NUCLEOTIDE SEQUENCE [LARGE SCALE GENOMIC DNA]</scope>
    <source>
        <tissue evidence="4">Rhizome</tissue>
    </source>
</reference>
<evidence type="ECO:0000256" key="2">
    <source>
        <dbReference type="SAM" id="MobiDB-lite"/>
    </source>
</evidence>
<sequence>MHIPTHASPFLSFPKRIPSCTSTVPSRFVFSVSPHSPHQPLNCVESKEMSLTTVKISNVSPNASMQEIKEFFSFSGEIVYVEMQRENESSQVAYVTFKDSQGAETALLLTGAKIVDLVIDITPDPDYQLPANVSVPHSSNDSSEAVSGIGLVVQKAENVVSTMLGKGFILGKDALNKAKSFDEKHQLRSTASAKVSELDQRIRLREKISKGTTAVNEKVTEMDQKYQVSEKTKSAFAVAEQKVSTAGAALMSNRYVSSSASWVTETFHRVVAKAASNAGSKTMDKTQSDQESNIINNGIGSKEVEEVGIEQGSTNIELKTIDKVMNEQESSDVQLKAIDKVLEKEPTEQGSDPQSKAIEKEPEKELQDDFDKVQLSETSTNTSSESQGKPEPAQGLIQ</sequence>
<feature type="compositionally biased region" description="Basic and acidic residues" evidence="2">
    <location>
        <begin position="357"/>
        <end position="374"/>
    </location>
</feature>
<feature type="domain" description="RRM" evidence="3">
    <location>
        <begin position="52"/>
        <end position="124"/>
    </location>
</feature>
<accession>A0A8J5H3L4</accession>
<evidence type="ECO:0000256" key="1">
    <source>
        <dbReference type="PROSITE-ProRule" id="PRU00176"/>
    </source>
</evidence>
<dbReference type="InterPro" id="IPR000504">
    <property type="entry name" value="RRM_dom"/>
</dbReference>
<dbReference type="Gene3D" id="3.30.70.330">
    <property type="match status" value="1"/>
</dbReference>
<dbReference type="PANTHER" id="PTHR32343:SF75">
    <property type="entry name" value="OS04G0594400 PROTEIN"/>
    <property type="match status" value="1"/>
</dbReference>
<feature type="region of interest" description="Disordered" evidence="2">
    <location>
        <begin position="341"/>
        <end position="398"/>
    </location>
</feature>
<dbReference type="SMART" id="SM00360">
    <property type="entry name" value="RRM"/>
    <property type="match status" value="1"/>
</dbReference>
<organism evidence="4 5">
    <name type="scientific">Zingiber officinale</name>
    <name type="common">Ginger</name>
    <name type="synonym">Amomum zingiber</name>
    <dbReference type="NCBI Taxonomy" id="94328"/>
    <lineage>
        <taxon>Eukaryota</taxon>
        <taxon>Viridiplantae</taxon>
        <taxon>Streptophyta</taxon>
        <taxon>Embryophyta</taxon>
        <taxon>Tracheophyta</taxon>
        <taxon>Spermatophyta</taxon>
        <taxon>Magnoliopsida</taxon>
        <taxon>Liliopsida</taxon>
        <taxon>Zingiberales</taxon>
        <taxon>Zingiberaceae</taxon>
        <taxon>Zingiber</taxon>
    </lineage>
</organism>